<comment type="similarity">
    <text evidence="2">Belongs to the EamA transporter family.</text>
</comment>
<evidence type="ECO:0000256" key="3">
    <source>
        <dbReference type="ARBA" id="ARBA00022475"/>
    </source>
</evidence>
<dbReference type="InterPro" id="IPR000620">
    <property type="entry name" value="EamA_dom"/>
</dbReference>
<comment type="caution">
    <text evidence="9">The sequence shown here is derived from an EMBL/GenBank/DDBJ whole genome shotgun (WGS) entry which is preliminary data.</text>
</comment>
<keyword evidence="10" id="KW-1185">Reference proteome</keyword>
<keyword evidence="3" id="KW-1003">Cell membrane</keyword>
<evidence type="ECO:0000256" key="4">
    <source>
        <dbReference type="ARBA" id="ARBA00022692"/>
    </source>
</evidence>
<dbReference type="PANTHER" id="PTHR42920:SF15">
    <property type="entry name" value="MEMBRANE PROTEIN"/>
    <property type="match status" value="1"/>
</dbReference>
<dbReference type="RefSeq" id="WP_307414274.1">
    <property type="nucleotide sequence ID" value="NZ_JAUSTW010000021.1"/>
</dbReference>
<sequence>MANFYVLLLLLTSLLWGGNFVVGKSLVGHASPLTLTSLRWMIAIVFLVPMVWWKEKRILPSRDAILPLFFMGITGVVLFNLFQFLALERTTSTNVGLISTLNTISISVFSFIFLRERISVLQIFSMIISLLGVLLVLSKGKINLLLAVHFNTGDLWMMLAVCVWGIYSVCSRWAMRTTSPLMSTLYSGIFGLLVLLPFNLFDFTFSNVNHSFIQSILYTGVISTVVCMVFWNIGIQKLGTTASGIFLNFNPVFTAILAFLFLREQLSWIQGIGGFIVILGCYLFSHFKTKAISQNNSVSSNPVTNFRCLGHSPGLFKKADR</sequence>
<keyword evidence="4 7" id="KW-0812">Transmembrane</keyword>
<accession>A0ABT9Y381</accession>
<feature type="transmembrane region" description="Helical" evidence="7">
    <location>
        <begin position="181"/>
        <end position="200"/>
    </location>
</feature>
<dbReference type="InterPro" id="IPR051258">
    <property type="entry name" value="Diverse_Substrate_Transporter"/>
</dbReference>
<organism evidence="9 10">
    <name type="scientific">Neobacillus ginsengisoli</name>
    <dbReference type="NCBI Taxonomy" id="904295"/>
    <lineage>
        <taxon>Bacteria</taxon>
        <taxon>Bacillati</taxon>
        <taxon>Bacillota</taxon>
        <taxon>Bacilli</taxon>
        <taxon>Bacillales</taxon>
        <taxon>Bacillaceae</taxon>
        <taxon>Neobacillus</taxon>
    </lineage>
</organism>
<keyword evidence="6 7" id="KW-0472">Membrane</keyword>
<feature type="domain" description="EamA" evidence="8">
    <location>
        <begin position="4"/>
        <end position="137"/>
    </location>
</feature>
<dbReference type="Pfam" id="PF00892">
    <property type="entry name" value="EamA"/>
    <property type="match status" value="2"/>
</dbReference>
<protein>
    <submittedName>
        <fullName evidence="9">Drug/metabolite transporter (DMT)-like permease</fullName>
    </submittedName>
</protein>
<feature type="domain" description="EamA" evidence="8">
    <location>
        <begin position="152"/>
        <end position="285"/>
    </location>
</feature>
<feature type="transmembrane region" description="Helical" evidence="7">
    <location>
        <begin position="268"/>
        <end position="285"/>
    </location>
</feature>
<dbReference type="InterPro" id="IPR037185">
    <property type="entry name" value="EmrE-like"/>
</dbReference>
<dbReference type="SUPFAM" id="SSF103481">
    <property type="entry name" value="Multidrug resistance efflux transporter EmrE"/>
    <property type="match status" value="2"/>
</dbReference>
<feature type="transmembrane region" description="Helical" evidence="7">
    <location>
        <begin position="120"/>
        <end position="138"/>
    </location>
</feature>
<evidence type="ECO:0000313" key="10">
    <source>
        <dbReference type="Proteomes" id="UP001224122"/>
    </source>
</evidence>
<evidence type="ECO:0000256" key="7">
    <source>
        <dbReference type="SAM" id="Phobius"/>
    </source>
</evidence>
<evidence type="ECO:0000313" key="9">
    <source>
        <dbReference type="EMBL" id="MDQ0202262.1"/>
    </source>
</evidence>
<dbReference type="Proteomes" id="UP001224122">
    <property type="component" value="Unassembled WGS sequence"/>
</dbReference>
<name>A0ABT9Y381_9BACI</name>
<gene>
    <name evidence="9" type="ORF">J2S10_005499</name>
</gene>
<feature type="transmembrane region" description="Helical" evidence="7">
    <location>
        <begin position="93"/>
        <end position="113"/>
    </location>
</feature>
<dbReference type="EMBL" id="JAUSTW010000021">
    <property type="protein sequence ID" value="MDQ0202262.1"/>
    <property type="molecule type" value="Genomic_DNA"/>
</dbReference>
<evidence type="ECO:0000259" key="8">
    <source>
        <dbReference type="Pfam" id="PF00892"/>
    </source>
</evidence>
<proteinExistence type="inferred from homology"/>
<evidence type="ECO:0000256" key="2">
    <source>
        <dbReference type="ARBA" id="ARBA00007362"/>
    </source>
</evidence>
<feature type="transmembrane region" description="Helical" evidence="7">
    <location>
        <begin position="245"/>
        <end position="262"/>
    </location>
</feature>
<reference evidence="9 10" key="1">
    <citation type="submission" date="2023-07" db="EMBL/GenBank/DDBJ databases">
        <title>Genomic Encyclopedia of Type Strains, Phase IV (KMG-IV): sequencing the most valuable type-strain genomes for metagenomic binning, comparative biology and taxonomic classification.</title>
        <authorList>
            <person name="Goeker M."/>
        </authorList>
    </citation>
    <scope>NUCLEOTIDE SEQUENCE [LARGE SCALE GENOMIC DNA]</scope>
    <source>
        <strain evidence="9 10">DSM 27594</strain>
    </source>
</reference>
<comment type="subcellular location">
    <subcellularLocation>
        <location evidence="1">Cell membrane</location>
        <topology evidence="1">Multi-pass membrane protein</topology>
    </subcellularLocation>
</comment>
<evidence type="ECO:0000256" key="1">
    <source>
        <dbReference type="ARBA" id="ARBA00004651"/>
    </source>
</evidence>
<feature type="transmembrane region" description="Helical" evidence="7">
    <location>
        <begin position="144"/>
        <end position="169"/>
    </location>
</feature>
<dbReference type="PANTHER" id="PTHR42920">
    <property type="entry name" value="OS03G0707200 PROTEIN-RELATED"/>
    <property type="match status" value="1"/>
</dbReference>
<evidence type="ECO:0000256" key="5">
    <source>
        <dbReference type="ARBA" id="ARBA00022989"/>
    </source>
</evidence>
<evidence type="ECO:0000256" key="6">
    <source>
        <dbReference type="ARBA" id="ARBA00023136"/>
    </source>
</evidence>
<feature type="transmembrane region" description="Helical" evidence="7">
    <location>
        <begin position="212"/>
        <end position="233"/>
    </location>
</feature>
<feature type="transmembrane region" description="Helical" evidence="7">
    <location>
        <begin position="65"/>
        <end position="87"/>
    </location>
</feature>
<keyword evidence="5 7" id="KW-1133">Transmembrane helix</keyword>
<feature type="transmembrane region" description="Helical" evidence="7">
    <location>
        <begin position="33"/>
        <end position="53"/>
    </location>
</feature>